<name>A0A1I6MYY9_9BACT</name>
<gene>
    <name evidence="3" type="ORF">SAMN05421771_3946</name>
</gene>
<keyword evidence="2 3" id="KW-0808">Transferase</keyword>
<dbReference type="RefSeq" id="WP_245782041.1">
    <property type="nucleotide sequence ID" value="NZ_FOZL01000002.1"/>
</dbReference>
<proteinExistence type="predicted"/>
<dbReference type="STRING" id="474950.SAMN05421771_3946"/>
<keyword evidence="1" id="KW-0328">Glycosyltransferase</keyword>
<dbReference type="CDD" id="cd03789">
    <property type="entry name" value="GT9_LPS_heptosyltransferase"/>
    <property type="match status" value="1"/>
</dbReference>
<dbReference type="Pfam" id="PF01075">
    <property type="entry name" value="Glyco_transf_9"/>
    <property type="match status" value="1"/>
</dbReference>
<dbReference type="PANTHER" id="PTHR30160:SF1">
    <property type="entry name" value="LIPOPOLYSACCHARIDE 1,2-N-ACETYLGLUCOSAMINETRANSFERASE-RELATED"/>
    <property type="match status" value="1"/>
</dbReference>
<dbReference type="InterPro" id="IPR051199">
    <property type="entry name" value="LPS_LOS_Heptosyltrfase"/>
</dbReference>
<dbReference type="SUPFAM" id="SSF53756">
    <property type="entry name" value="UDP-Glycosyltransferase/glycogen phosphorylase"/>
    <property type="match status" value="1"/>
</dbReference>
<dbReference type="Proteomes" id="UP000199024">
    <property type="component" value="Unassembled WGS sequence"/>
</dbReference>
<dbReference type="Gene3D" id="3.40.50.2000">
    <property type="entry name" value="Glycogen Phosphorylase B"/>
    <property type="match status" value="2"/>
</dbReference>
<organism evidence="3 4">
    <name type="scientific">Granulicella pectinivorans</name>
    <dbReference type="NCBI Taxonomy" id="474950"/>
    <lineage>
        <taxon>Bacteria</taxon>
        <taxon>Pseudomonadati</taxon>
        <taxon>Acidobacteriota</taxon>
        <taxon>Terriglobia</taxon>
        <taxon>Terriglobales</taxon>
        <taxon>Acidobacteriaceae</taxon>
        <taxon>Granulicella</taxon>
    </lineage>
</organism>
<sequence length="352" mass="37937">MIEGTPNRVLIVRVGAMGDIVHALPAVAALRRARAEWLIDWAAEGRWSDLLVSVLEDEGPVVDAVVPVRVGYWKAHGLSVATLKDVLALRRWMRAARFDRCVDLQGSVRSAVIGWMAGTRLAGSETPRESPARWLYKRRVRTASVHVVDQACEILGAAVGVALEAGAGPVPFPEDEAAEQWCDAFLADIPAERGYVVLAPTAGWGAKEWPAERFGELAGRLCNAGWTVLVNLTNPKSKPEVVEGSEGRALVLDCSIAQLTAVLRRSSLFIGGDTGPLHLADALGVACVGLFGPTDPARNGPYFGMKSGRARVLRDTFSVTNHARIRETEAGLSRIGVDEVFRAARELLPKLP</sequence>
<accession>A0A1I6MYY9</accession>
<protein>
    <submittedName>
        <fullName evidence="3">Heptosyltransferase-1</fullName>
    </submittedName>
</protein>
<evidence type="ECO:0000313" key="3">
    <source>
        <dbReference type="EMBL" id="SFS20913.1"/>
    </source>
</evidence>
<reference evidence="3 4" key="1">
    <citation type="submission" date="2016-10" db="EMBL/GenBank/DDBJ databases">
        <authorList>
            <person name="de Groot N.N."/>
        </authorList>
    </citation>
    <scope>NUCLEOTIDE SEQUENCE [LARGE SCALE GENOMIC DNA]</scope>
    <source>
        <strain evidence="3 4">DSM 21001</strain>
    </source>
</reference>
<dbReference type="AlphaFoldDB" id="A0A1I6MYY9"/>
<evidence type="ECO:0000256" key="2">
    <source>
        <dbReference type="ARBA" id="ARBA00022679"/>
    </source>
</evidence>
<dbReference type="EMBL" id="FOZL01000002">
    <property type="protein sequence ID" value="SFS20913.1"/>
    <property type="molecule type" value="Genomic_DNA"/>
</dbReference>
<evidence type="ECO:0000313" key="4">
    <source>
        <dbReference type="Proteomes" id="UP000199024"/>
    </source>
</evidence>
<dbReference type="GO" id="GO:0005829">
    <property type="term" value="C:cytosol"/>
    <property type="evidence" value="ECO:0007669"/>
    <property type="project" value="TreeGrafter"/>
</dbReference>
<dbReference type="InterPro" id="IPR002201">
    <property type="entry name" value="Glyco_trans_9"/>
</dbReference>
<dbReference type="GO" id="GO:0008713">
    <property type="term" value="F:ADP-heptose-lipopolysaccharide heptosyltransferase activity"/>
    <property type="evidence" value="ECO:0007669"/>
    <property type="project" value="TreeGrafter"/>
</dbReference>
<evidence type="ECO:0000256" key="1">
    <source>
        <dbReference type="ARBA" id="ARBA00022676"/>
    </source>
</evidence>
<dbReference type="PANTHER" id="PTHR30160">
    <property type="entry name" value="TETRAACYLDISACCHARIDE 4'-KINASE-RELATED"/>
    <property type="match status" value="1"/>
</dbReference>
<dbReference type="GO" id="GO:0009244">
    <property type="term" value="P:lipopolysaccharide core region biosynthetic process"/>
    <property type="evidence" value="ECO:0007669"/>
    <property type="project" value="TreeGrafter"/>
</dbReference>
<keyword evidence="4" id="KW-1185">Reference proteome</keyword>